<dbReference type="Gene3D" id="3.90.70.80">
    <property type="match status" value="1"/>
</dbReference>
<dbReference type="EnsemblProtists" id="EKX34406">
    <property type="protein sequence ID" value="EKX34406"/>
    <property type="gene ID" value="GUITHDRAFT_147248"/>
</dbReference>
<dbReference type="RefSeq" id="XP_005821386.1">
    <property type="nucleotide sequence ID" value="XM_005821329.1"/>
</dbReference>
<feature type="compositionally biased region" description="Acidic residues" evidence="1">
    <location>
        <begin position="50"/>
        <end position="60"/>
    </location>
</feature>
<dbReference type="AlphaFoldDB" id="L1IDR9"/>
<dbReference type="EMBL" id="JH993110">
    <property type="protein sequence ID" value="EKX34406.1"/>
    <property type="molecule type" value="Genomic_DNA"/>
</dbReference>
<protein>
    <recommendedName>
        <fullName evidence="2">OTU domain-containing protein</fullName>
    </recommendedName>
</protein>
<dbReference type="GeneID" id="17291142"/>
<feature type="compositionally biased region" description="Basic residues" evidence="1">
    <location>
        <begin position="70"/>
        <end position="81"/>
    </location>
</feature>
<feature type="domain" description="OTU" evidence="2">
    <location>
        <begin position="121"/>
        <end position="267"/>
    </location>
</feature>
<keyword evidence="5" id="KW-1185">Reference proteome</keyword>
<evidence type="ECO:0000259" key="2">
    <source>
        <dbReference type="PROSITE" id="PS50802"/>
    </source>
</evidence>
<dbReference type="InterPro" id="IPR003323">
    <property type="entry name" value="OTU_dom"/>
</dbReference>
<dbReference type="PaxDb" id="55529-EKX34406"/>
<evidence type="ECO:0000313" key="4">
    <source>
        <dbReference type="EnsemblProtists" id="EKX34406"/>
    </source>
</evidence>
<reference evidence="3 5" key="1">
    <citation type="journal article" date="2012" name="Nature">
        <title>Algal genomes reveal evolutionary mosaicism and the fate of nucleomorphs.</title>
        <authorList>
            <consortium name="DOE Joint Genome Institute"/>
            <person name="Curtis B.A."/>
            <person name="Tanifuji G."/>
            <person name="Burki F."/>
            <person name="Gruber A."/>
            <person name="Irimia M."/>
            <person name="Maruyama S."/>
            <person name="Arias M.C."/>
            <person name="Ball S.G."/>
            <person name="Gile G.H."/>
            <person name="Hirakawa Y."/>
            <person name="Hopkins J.F."/>
            <person name="Kuo A."/>
            <person name="Rensing S.A."/>
            <person name="Schmutz J."/>
            <person name="Symeonidi A."/>
            <person name="Elias M."/>
            <person name="Eveleigh R.J."/>
            <person name="Herman E.K."/>
            <person name="Klute M.J."/>
            <person name="Nakayama T."/>
            <person name="Obornik M."/>
            <person name="Reyes-Prieto A."/>
            <person name="Armbrust E.V."/>
            <person name="Aves S.J."/>
            <person name="Beiko R.G."/>
            <person name="Coutinho P."/>
            <person name="Dacks J.B."/>
            <person name="Durnford D.G."/>
            <person name="Fast N.M."/>
            <person name="Green B.R."/>
            <person name="Grisdale C.J."/>
            <person name="Hempel F."/>
            <person name="Henrissat B."/>
            <person name="Hoppner M.P."/>
            <person name="Ishida K."/>
            <person name="Kim E."/>
            <person name="Koreny L."/>
            <person name="Kroth P.G."/>
            <person name="Liu Y."/>
            <person name="Malik S.B."/>
            <person name="Maier U.G."/>
            <person name="McRose D."/>
            <person name="Mock T."/>
            <person name="Neilson J.A."/>
            <person name="Onodera N.T."/>
            <person name="Poole A.M."/>
            <person name="Pritham E.J."/>
            <person name="Richards T.A."/>
            <person name="Rocap G."/>
            <person name="Roy S.W."/>
            <person name="Sarai C."/>
            <person name="Schaack S."/>
            <person name="Shirato S."/>
            <person name="Slamovits C.H."/>
            <person name="Spencer D.F."/>
            <person name="Suzuki S."/>
            <person name="Worden A.Z."/>
            <person name="Zauner S."/>
            <person name="Barry K."/>
            <person name="Bell C."/>
            <person name="Bharti A.K."/>
            <person name="Crow J.A."/>
            <person name="Grimwood J."/>
            <person name="Kramer R."/>
            <person name="Lindquist E."/>
            <person name="Lucas S."/>
            <person name="Salamov A."/>
            <person name="McFadden G.I."/>
            <person name="Lane C.E."/>
            <person name="Keeling P.J."/>
            <person name="Gray M.W."/>
            <person name="Grigoriev I.V."/>
            <person name="Archibald J.M."/>
        </authorList>
    </citation>
    <scope>NUCLEOTIDE SEQUENCE</scope>
    <source>
        <strain evidence="3 5">CCMP2712</strain>
    </source>
</reference>
<dbReference type="MEROPS" id="C85.008"/>
<dbReference type="HOGENOM" id="CLU_034963_2_0_1"/>
<accession>L1IDR9</accession>
<dbReference type="PANTHER" id="PTHR12419:SF10">
    <property type="entry name" value="DEUBIQUITINASE OTUD6B"/>
    <property type="match status" value="1"/>
</dbReference>
<reference evidence="4" key="3">
    <citation type="submission" date="2016-03" db="UniProtKB">
        <authorList>
            <consortium name="EnsemblProtists"/>
        </authorList>
    </citation>
    <scope>IDENTIFICATION</scope>
</reference>
<dbReference type="InterPro" id="IPR050704">
    <property type="entry name" value="Peptidase_C85-like"/>
</dbReference>
<sequence>MVEAARKNFESLMAEISSDEEAPVTKQEEKKEEQQSPPPPPSTETKKDEEKEEEEEEEEPAGFKYAASGKGKKGRQQKRKEAKAAMEKKRQEEAKESMKGWVDPREEEDKSIAKLLEPLGMRVRDIKPDGNCLYRALADQCREHRDSLPEQLGKEVEKWGGGDEDGYRSLRRVAANFLRSHQAEFEGFVEEADFSSYARQVEETAEWGGDIELMALARALHANIHVYSARMDEQTFSPFSPSSVHLRLSFHQHAYSLGAHYNSVVPA</sequence>
<evidence type="ECO:0000313" key="3">
    <source>
        <dbReference type="EMBL" id="EKX34406.1"/>
    </source>
</evidence>
<dbReference type="OMA" id="QDQLVFS"/>
<dbReference type="SUPFAM" id="SSF54001">
    <property type="entry name" value="Cysteine proteinases"/>
    <property type="match status" value="1"/>
</dbReference>
<evidence type="ECO:0000313" key="5">
    <source>
        <dbReference type="Proteomes" id="UP000011087"/>
    </source>
</evidence>
<dbReference type="KEGG" id="gtt:GUITHDRAFT_147248"/>
<dbReference type="Proteomes" id="UP000011087">
    <property type="component" value="Unassembled WGS sequence"/>
</dbReference>
<dbReference type="Pfam" id="PF02338">
    <property type="entry name" value="OTU"/>
    <property type="match status" value="1"/>
</dbReference>
<dbReference type="PANTHER" id="PTHR12419">
    <property type="entry name" value="OTU DOMAIN CONTAINING PROTEIN"/>
    <property type="match status" value="1"/>
</dbReference>
<reference evidence="5" key="2">
    <citation type="submission" date="2012-11" db="EMBL/GenBank/DDBJ databases">
        <authorList>
            <person name="Kuo A."/>
            <person name="Curtis B.A."/>
            <person name="Tanifuji G."/>
            <person name="Burki F."/>
            <person name="Gruber A."/>
            <person name="Irimia M."/>
            <person name="Maruyama S."/>
            <person name="Arias M.C."/>
            <person name="Ball S.G."/>
            <person name="Gile G.H."/>
            <person name="Hirakawa Y."/>
            <person name="Hopkins J.F."/>
            <person name="Rensing S.A."/>
            <person name="Schmutz J."/>
            <person name="Symeonidi A."/>
            <person name="Elias M."/>
            <person name="Eveleigh R.J."/>
            <person name="Herman E.K."/>
            <person name="Klute M.J."/>
            <person name="Nakayama T."/>
            <person name="Obornik M."/>
            <person name="Reyes-Prieto A."/>
            <person name="Armbrust E.V."/>
            <person name="Aves S.J."/>
            <person name="Beiko R.G."/>
            <person name="Coutinho P."/>
            <person name="Dacks J.B."/>
            <person name="Durnford D.G."/>
            <person name="Fast N.M."/>
            <person name="Green B.R."/>
            <person name="Grisdale C."/>
            <person name="Hempe F."/>
            <person name="Henrissat B."/>
            <person name="Hoppner M.P."/>
            <person name="Ishida K.-I."/>
            <person name="Kim E."/>
            <person name="Koreny L."/>
            <person name="Kroth P.G."/>
            <person name="Liu Y."/>
            <person name="Malik S.-B."/>
            <person name="Maier U.G."/>
            <person name="McRose D."/>
            <person name="Mock T."/>
            <person name="Neilson J.A."/>
            <person name="Onodera N.T."/>
            <person name="Poole A.M."/>
            <person name="Pritham E.J."/>
            <person name="Richards T.A."/>
            <person name="Rocap G."/>
            <person name="Roy S.W."/>
            <person name="Sarai C."/>
            <person name="Schaack S."/>
            <person name="Shirato S."/>
            <person name="Slamovits C.H."/>
            <person name="Spencer D.F."/>
            <person name="Suzuki S."/>
            <person name="Worden A.Z."/>
            <person name="Zauner S."/>
            <person name="Barry K."/>
            <person name="Bell C."/>
            <person name="Bharti A.K."/>
            <person name="Crow J.A."/>
            <person name="Grimwood J."/>
            <person name="Kramer R."/>
            <person name="Lindquist E."/>
            <person name="Lucas S."/>
            <person name="Salamov A."/>
            <person name="McFadden G.I."/>
            <person name="Lane C.E."/>
            <person name="Keeling P.J."/>
            <person name="Gray M.W."/>
            <person name="Grigoriev I.V."/>
            <person name="Archibald J.M."/>
        </authorList>
    </citation>
    <scope>NUCLEOTIDE SEQUENCE</scope>
    <source>
        <strain evidence="5">CCMP2712</strain>
    </source>
</reference>
<name>L1IDR9_GUITC</name>
<dbReference type="InterPro" id="IPR038765">
    <property type="entry name" value="Papain-like_cys_pep_sf"/>
</dbReference>
<dbReference type="GO" id="GO:0004843">
    <property type="term" value="F:cysteine-type deubiquitinase activity"/>
    <property type="evidence" value="ECO:0007669"/>
    <property type="project" value="TreeGrafter"/>
</dbReference>
<dbReference type="STRING" id="905079.L1IDR9"/>
<dbReference type="OrthoDB" id="415023at2759"/>
<feature type="compositionally biased region" description="Basic and acidic residues" evidence="1">
    <location>
        <begin position="82"/>
        <end position="105"/>
    </location>
</feature>
<organism evidence="3">
    <name type="scientific">Guillardia theta (strain CCMP2712)</name>
    <name type="common">Cryptophyte</name>
    <dbReference type="NCBI Taxonomy" id="905079"/>
    <lineage>
        <taxon>Eukaryota</taxon>
        <taxon>Cryptophyceae</taxon>
        <taxon>Pyrenomonadales</taxon>
        <taxon>Geminigeraceae</taxon>
        <taxon>Guillardia</taxon>
    </lineage>
</organism>
<feature type="region of interest" description="Disordered" evidence="1">
    <location>
        <begin position="1"/>
        <end position="105"/>
    </location>
</feature>
<dbReference type="eggNOG" id="KOG2606">
    <property type="taxonomic scope" value="Eukaryota"/>
</dbReference>
<proteinExistence type="predicted"/>
<gene>
    <name evidence="3" type="ORF">GUITHDRAFT_147248</name>
</gene>
<dbReference type="PROSITE" id="PS50802">
    <property type="entry name" value="OTU"/>
    <property type="match status" value="1"/>
</dbReference>
<dbReference type="CDD" id="cd22748">
    <property type="entry name" value="OTU_OTUD6-like"/>
    <property type="match status" value="1"/>
</dbReference>
<dbReference type="GO" id="GO:0016579">
    <property type="term" value="P:protein deubiquitination"/>
    <property type="evidence" value="ECO:0007669"/>
    <property type="project" value="TreeGrafter"/>
</dbReference>
<evidence type="ECO:0000256" key="1">
    <source>
        <dbReference type="SAM" id="MobiDB-lite"/>
    </source>
</evidence>